<keyword evidence="3" id="KW-1185">Reference proteome</keyword>
<dbReference type="SUPFAM" id="SSF50998">
    <property type="entry name" value="Quinoprotein alcohol dehydrogenase-like"/>
    <property type="match status" value="1"/>
</dbReference>
<name>A0ABY7TIM6_9SPHN</name>
<dbReference type="SMART" id="SM00564">
    <property type="entry name" value="PQQ"/>
    <property type="match status" value="6"/>
</dbReference>
<dbReference type="InterPro" id="IPR011047">
    <property type="entry name" value="Quinoprotein_ADH-like_sf"/>
</dbReference>
<dbReference type="InterPro" id="IPR015943">
    <property type="entry name" value="WD40/YVTN_repeat-like_dom_sf"/>
</dbReference>
<dbReference type="Pfam" id="PF13360">
    <property type="entry name" value="PQQ_2"/>
    <property type="match status" value="1"/>
</dbReference>
<dbReference type="Proteomes" id="UP001220395">
    <property type="component" value="Chromosome"/>
</dbReference>
<gene>
    <name evidence="2" type="ORF">PQ455_14470</name>
</gene>
<dbReference type="PANTHER" id="PTHR34512">
    <property type="entry name" value="CELL SURFACE PROTEIN"/>
    <property type="match status" value="1"/>
</dbReference>
<organism evidence="2 3">
    <name type="scientific">Sphingomonas naphthae</name>
    <dbReference type="NCBI Taxonomy" id="1813468"/>
    <lineage>
        <taxon>Bacteria</taxon>
        <taxon>Pseudomonadati</taxon>
        <taxon>Pseudomonadota</taxon>
        <taxon>Alphaproteobacteria</taxon>
        <taxon>Sphingomonadales</taxon>
        <taxon>Sphingomonadaceae</taxon>
        <taxon>Sphingomonas</taxon>
    </lineage>
</organism>
<accession>A0ABY7TIM6</accession>
<sequence length="438" mass="45052">MKKILLLASLSALAIVAGCGKGTNKPKTAVIGERIPVLSAQQGLDVDPGLIDVPVAGPEAIVNDAWAQPGGNAEKALGHVALPATIARAWSVTIDGDAKGARLVANPVIGEGKLFVVDATATVHAYDAGTGSRLWEHSLATGKEDRNAAFGGGVSYADGKVFATSGLGNVVALDAKTGAETWKVKPGGPMRGAPAIGAGNVYALSQDGQLFALNPANGEQVWSAAATLTQAHVFGSAAPAIAQGTVVAGFASGELSAYRYENGRAVWQDALSPTSISISVSTLSDITASPVIDQGHVYAIGQGGRMVAMDLVSGQRLWELNVGGVSTPWVAGEWVFVVTDQAQVLCIAKGTGKVRWIADLPHYKNESKKTNPIGWYGPVLAGGRLLLTSTDGKLASVGLDKGDILSTVKAGKSFNLGPVVANNTLYLLDNDGKLSAWR</sequence>
<reference evidence="2 3" key="1">
    <citation type="submission" date="2023-02" db="EMBL/GenBank/DDBJ databases">
        <title>Genome sequence of Sphingomonas naphthae.</title>
        <authorList>
            <person name="Kim S."/>
            <person name="Heo J."/>
            <person name="Kwon S.-W."/>
        </authorList>
    </citation>
    <scope>NUCLEOTIDE SEQUENCE [LARGE SCALE GENOMIC DNA]</scope>
    <source>
        <strain evidence="2 3">KACC 18716</strain>
    </source>
</reference>
<evidence type="ECO:0000259" key="1">
    <source>
        <dbReference type="Pfam" id="PF13360"/>
    </source>
</evidence>
<dbReference type="InterPro" id="IPR018391">
    <property type="entry name" value="PQQ_b-propeller_rpt"/>
</dbReference>
<dbReference type="PROSITE" id="PS51257">
    <property type="entry name" value="PROKAR_LIPOPROTEIN"/>
    <property type="match status" value="1"/>
</dbReference>
<evidence type="ECO:0000313" key="2">
    <source>
        <dbReference type="EMBL" id="WCT72831.1"/>
    </source>
</evidence>
<dbReference type="Gene3D" id="2.130.10.10">
    <property type="entry name" value="YVTN repeat-like/Quinoprotein amine dehydrogenase"/>
    <property type="match status" value="1"/>
</dbReference>
<dbReference type="InterPro" id="IPR002372">
    <property type="entry name" value="PQQ_rpt_dom"/>
</dbReference>
<proteinExistence type="predicted"/>
<dbReference type="EMBL" id="CP117411">
    <property type="protein sequence ID" value="WCT72831.1"/>
    <property type="molecule type" value="Genomic_DNA"/>
</dbReference>
<feature type="domain" description="Pyrrolo-quinoline quinone repeat" evidence="1">
    <location>
        <begin position="121"/>
        <end position="357"/>
    </location>
</feature>
<dbReference type="PANTHER" id="PTHR34512:SF30">
    <property type="entry name" value="OUTER MEMBRANE PROTEIN ASSEMBLY FACTOR BAMB"/>
    <property type="match status" value="1"/>
</dbReference>
<evidence type="ECO:0000313" key="3">
    <source>
        <dbReference type="Proteomes" id="UP001220395"/>
    </source>
</evidence>
<dbReference type="RefSeq" id="WP_273686804.1">
    <property type="nucleotide sequence ID" value="NZ_CP117411.1"/>
</dbReference>
<protein>
    <submittedName>
        <fullName evidence="2">PQQ-binding-like beta-propeller repeat protein</fullName>
    </submittedName>
</protein>